<comment type="caution">
    <text evidence="15">The sequence shown here is derived from an EMBL/GenBank/DDBJ whole genome shotgun (WGS) entry which is preliminary data.</text>
</comment>
<dbReference type="PANTHER" id="PTHR35864">
    <property type="entry name" value="ZINC METALLOPROTEASE MJ0611-RELATED"/>
    <property type="match status" value="1"/>
</dbReference>
<keyword evidence="4" id="KW-1003">Cell membrane</keyword>
<accession>A0ABQ1FKQ2</accession>
<gene>
    <name evidence="15" type="ORF">GCM10010917_01290</name>
</gene>
<dbReference type="Proteomes" id="UP000609323">
    <property type="component" value="Unassembled WGS sequence"/>
</dbReference>
<dbReference type="InterPro" id="IPR044537">
    <property type="entry name" value="Rip2-like"/>
</dbReference>
<evidence type="ECO:0000256" key="13">
    <source>
        <dbReference type="SAM" id="Phobius"/>
    </source>
</evidence>
<dbReference type="InterPro" id="IPR008915">
    <property type="entry name" value="Peptidase_M50"/>
</dbReference>
<evidence type="ECO:0000256" key="2">
    <source>
        <dbReference type="ARBA" id="ARBA00004651"/>
    </source>
</evidence>
<keyword evidence="10 13" id="KW-1133">Transmembrane helix</keyword>
<evidence type="ECO:0000259" key="14">
    <source>
        <dbReference type="Pfam" id="PF02163"/>
    </source>
</evidence>
<feature type="transmembrane region" description="Helical" evidence="13">
    <location>
        <begin position="56"/>
        <end position="78"/>
    </location>
</feature>
<comment type="similarity">
    <text evidence="3">Belongs to the peptidase M50B family.</text>
</comment>
<reference evidence="16" key="1">
    <citation type="journal article" date="2019" name="Int. J. Syst. Evol. Microbiol.">
        <title>The Global Catalogue of Microorganisms (GCM) 10K type strain sequencing project: providing services to taxonomists for standard genome sequencing and annotation.</title>
        <authorList>
            <consortium name="The Broad Institute Genomics Platform"/>
            <consortium name="The Broad Institute Genome Sequencing Center for Infectious Disease"/>
            <person name="Wu L."/>
            <person name="Ma J."/>
        </authorList>
    </citation>
    <scope>NUCLEOTIDE SEQUENCE [LARGE SCALE GENOMIC DNA]</scope>
    <source>
        <strain evidence="16">CGMCC 1.15044</strain>
    </source>
</reference>
<feature type="domain" description="Peptidase M50" evidence="14">
    <location>
        <begin position="131"/>
        <end position="195"/>
    </location>
</feature>
<dbReference type="RefSeq" id="WP_094093636.1">
    <property type="nucleotide sequence ID" value="NZ_BMHF01000001.1"/>
</dbReference>
<keyword evidence="12 13" id="KW-0472">Membrane</keyword>
<proteinExistence type="inferred from homology"/>
<dbReference type="PANTHER" id="PTHR35864:SF1">
    <property type="entry name" value="ZINC METALLOPROTEASE YWHC-RELATED"/>
    <property type="match status" value="1"/>
</dbReference>
<comment type="cofactor">
    <cofactor evidence="1">
        <name>Zn(2+)</name>
        <dbReference type="ChEBI" id="CHEBI:29105"/>
    </cofactor>
</comment>
<feature type="transmembrane region" description="Helical" evidence="13">
    <location>
        <begin position="7"/>
        <end position="28"/>
    </location>
</feature>
<evidence type="ECO:0000256" key="11">
    <source>
        <dbReference type="ARBA" id="ARBA00023049"/>
    </source>
</evidence>
<evidence type="ECO:0000256" key="3">
    <source>
        <dbReference type="ARBA" id="ARBA00007931"/>
    </source>
</evidence>
<dbReference type="Pfam" id="PF02163">
    <property type="entry name" value="Peptidase_M50"/>
    <property type="match status" value="2"/>
</dbReference>
<feature type="domain" description="Peptidase M50" evidence="14">
    <location>
        <begin position="18"/>
        <end position="118"/>
    </location>
</feature>
<keyword evidence="6 13" id="KW-0812">Transmembrane</keyword>
<protein>
    <submittedName>
        <fullName evidence="15">Zinc metalloprotease</fullName>
    </submittedName>
</protein>
<evidence type="ECO:0000256" key="12">
    <source>
        <dbReference type="ARBA" id="ARBA00023136"/>
    </source>
</evidence>
<evidence type="ECO:0000256" key="10">
    <source>
        <dbReference type="ARBA" id="ARBA00022989"/>
    </source>
</evidence>
<keyword evidence="5" id="KW-0645">Protease</keyword>
<evidence type="ECO:0000313" key="16">
    <source>
        <dbReference type="Proteomes" id="UP000609323"/>
    </source>
</evidence>
<evidence type="ECO:0000256" key="5">
    <source>
        <dbReference type="ARBA" id="ARBA00022670"/>
    </source>
</evidence>
<keyword evidence="16" id="KW-1185">Reference proteome</keyword>
<feature type="transmembrane region" description="Helical" evidence="13">
    <location>
        <begin position="90"/>
        <end position="118"/>
    </location>
</feature>
<dbReference type="CDD" id="cd06158">
    <property type="entry name" value="S2P-M50_like_1"/>
    <property type="match status" value="1"/>
</dbReference>
<feature type="transmembrane region" description="Helical" evidence="13">
    <location>
        <begin position="138"/>
        <end position="160"/>
    </location>
</feature>
<keyword evidence="9" id="KW-0862">Zinc</keyword>
<evidence type="ECO:0000256" key="8">
    <source>
        <dbReference type="ARBA" id="ARBA00022801"/>
    </source>
</evidence>
<name>A0ABQ1FKQ2_9BACL</name>
<evidence type="ECO:0000256" key="1">
    <source>
        <dbReference type="ARBA" id="ARBA00001947"/>
    </source>
</evidence>
<evidence type="ECO:0000313" key="15">
    <source>
        <dbReference type="EMBL" id="GGA20383.1"/>
    </source>
</evidence>
<evidence type="ECO:0000256" key="4">
    <source>
        <dbReference type="ARBA" id="ARBA00022475"/>
    </source>
</evidence>
<sequence length="226" mass="25412">MGFLDSIFAFPMDVLPFILVVILIAFTFHEFAHAYTAYKFGDPTAKMLGRVTLNPASHIELFGTIMILLLGFGWARPVPVNRDNFSKPRLMGIIVSLVGPLSNLLIGFIATIVYVALINAGVIGGEGDSRFQVAVQLFLYYLSILNIGLFLFNLLPLPPLDGYRIVEDLVPRRIRPMLQQYEQWASLIFLLFVFVPPLRAVTIAPLYGLIYHIFHAFTQLYLSLFG</sequence>
<keyword evidence="8" id="KW-0378">Hydrolase</keyword>
<organism evidence="15 16">
    <name type="scientific">Paenibacillus physcomitrellae</name>
    <dbReference type="NCBI Taxonomy" id="1619311"/>
    <lineage>
        <taxon>Bacteria</taxon>
        <taxon>Bacillati</taxon>
        <taxon>Bacillota</taxon>
        <taxon>Bacilli</taxon>
        <taxon>Bacillales</taxon>
        <taxon>Paenibacillaceae</taxon>
        <taxon>Paenibacillus</taxon>
    </lineage>
</organism>
<evidence type="ECO:0000256" key="6">
    <source>
        <dbReference type="ARBA" id="ARBA00022692"/>
    </source>
</evidence>
<keyword evidence="11 15" id="KW-0482">Metalloprotease</keyword>
<evidence type="ECO:0000256" key="9">
    <source>
        <dbReference type="ARBA" id="ARBA00022833"/>
    </source>
</evidence>
<feature type="transmembrane region" description="Helical" evidence="13">
    <location>
        <begin position="181"/>
        <end position="198"/>
    </location>
</feature>
<keyword evidence="7" id="KW-0479">Metal-binding</keyword>
<evidence type="ECO:0000256" key="7">
    <source>
        <dbReference type="ARBA" id="ARBA00022723"/>
    </source>
</evidence>
<comment type="subcellular location">
    <subcellularLocation>
        <location evidence="2">Cell membrane</location>
        <topology evidence="2">Multi-pass membrane protein</topology>
    </subcellularLocation>
</comment>
<dbReference type="GO" id="GO:0008237">
    <property type="term" value="F:metallopeptidase activity"/>
    <property type="evidence" value="ECO:0007669"/>
    <property type="project" value="UniProtKB-KW"/>
</dbReference>
<dbReference type="EMBL" id="BMHF01000001">
    <property type="protein sequence ID" value="GGA20383.1"/>
    <property type="molecule type" value="Genomic_DNA"/>
</dbReference>
<dbReference type="InterPro" id="IPR052348">
    <property type="entry name" value="Metallopeptidase_M50B"/>
</dbReference>